<feature type="transmembrane region" description="Helical" evidence="1">
    <location>
        <begin position="518"/>
        <end position="543"/>
    </location>
</feature>
<feature type="transmembrane region" description="Helical" evidence="1">
    <location>
        <begin position="444"/>
        <end position="465"/>
    </location>
</feature>
<evidence type="ECO:0000256" key="1">
    <source>
        <dbReference type="SAM" id="Phobius"/>
    </source>
</evidence>
<organism evidence="2 3">
    <name type="scientific">Streptococcus pneumoniae serotype 4 (strain ATCC BAA-334 / TIGR4)</name>
    <dbReference type="NCBI Taxonomy" id="170187"/>
    <lineage>
        <taxon>Bacteria</taxon>
        <taxon>Bacillati</taxon>
        <taxon>Bacillota</taxon>
        <taxon>Bacilli</taxon>
        <taxon>Lactobacillales</taxon>
        <taxon>Streptococcaceae</taxon>
        <taxon>Streptococcus</taxon>
    </lineage>
</organism>
<accession>A0A0H2UQH3</accession>
<keyword evidence="1" id="KW-0472">Membrane</keyword>
<dbReference type="PhylomeDB" id="A0A0H2UQH3"/>
<dbReference type="PaxDb" id="170187-SP_1380"/>
<keyword evidence="1" id="KW-1133">Transmembrane helix</keyword>
<name>A0A0H2UQH3_STRPN</name>
<feature type="transmembrane region" description="Helical" evidence="1">
    <location>
        <begin position="54"/>
        <end position="77"/>
    </location>
</feature>
<sequence>MLVEKRRLRMRLKVIKKLVDINILYSSQEANLANLRKKQAKNPGKKVNVSARVLSSYIFSSLLMIICFSNIAIHFPFEEIPIYFSSMIAILLVIAFSTSLTAFYNVFYESKDLVSYRPYAFKESEIIIAKGLSVLLPALTGIVPILAYFLVLYIRLAPSLWLGLPLMLLSLTLLFVSVALVMVVAVHFLAQTRVFRKYQSIFSNVMIGIGVLIPLIFIFFLQSTFGSIVDKVRDIPFLLYPLHIFYKIAVEPFSTEALVGLLAWIGLTLFLLYLTKKKVLPRFYDVILLNSEEKVKKERRSKERISTTKKGFFRMVLRYHLTLLGQGTGVITVLFTSAFLPYLMMIGLISKIRDSQIVPDIHPPYWLPLFFIALFIAVVNNNITSLHSIALSLERENVDFLKSLPFDFARYVKVKFWIIYAVQSFLPVLTLLGLSLYLGLPIISMIYLLVVWIIASVILSCHHYFKDVKNLSTNWSSITDLVNRSNGIVAIVLLFIYSAILMALVIGSIFLVQSLSPILAISLGVGALIVLLALAIFGYHYYLSRILAEIEKR</sequence>
<evidence type="ECO:0000313" key="2">
    <source>
        <dbReference type="EMBL" id="AAK75478.1"/>
    </source>
</evidence>
<evidence type="ECO:0008006" key="4">
    <source>
        <dbReference type="Google" id="ProtNLM"/>
    </source>
</evidence>
<feature type="transmembrane region" description="Helical" evidence="1">
    <location>
        <begin position="365"/>
        <end position="393"/>
    </location>
</feature>
<protein>
    <recommendedName>
        <fullName evidence="4">ABC transporter membrane protein</fullName>
    </recommendedName>
</protein>
<feature type="transmembrane region" description="Helical" evidence="1">
    <location>
        <begin position="257"/>
        <end position="274"/>
    </location>
</feature>
<dbReference type="Proteomes" id="UP000000585">
    <property type="component" value="Chromosome"/>
</dbReference>
<feature type="transmembrane region" description="Helical" evidence="1">
    <location>
        <begin position="83"/>
        <end position="107"/>
    </location>
</feature>
<reference evidence="2 3" key="1">
    <citation type="journal article" date="2001" name="Science">
        <title>Complete genome sequence of a virulent isolate of Streptococcus pneumoniae.</title>
        <authorList>
            <person name="Tettelin H."/>
            <person name="Nelson K.E."/>
            <person name="Paulsen I.T."/>
            <person name="Eisen J.A."/>
            <person name="Read T.D."/>
            <person name="Peterson S."/>
            <person name="Heidelberg J."/>
            <person name="DeBoy R.T."/>
            <person name="Haft D.H."/>
            <person name="Dodson R.J."/>
            <person name="Durkin A.S."/>
            <person name="Gwinn M."/>
            <person name="Kolonay J.F."/>
            <person name="Nelson W.C."/>
            <person name="Peterson J.D."/>
            <person name="Umayam L.A."/>
            <person name="White O."/>
            <person name="Salzberg S.L."/>
            <person name="Lewis M.R."/>
            <person name="Radune D."/>
            <person name="Holtzapple E."/>
            <person name="Khouri H."/>
            <person name="Wolf A.M."/>
            <person name="Utterback T.R."/>
            <person name="Hansen C.L."/>
            <person name="McDonald L.A."/>
            <person name="Feldblyum T.V."/>
            <person name="Angiuoli S."/>
            <person name="Dickinson T."/>
            <person name="Hickey E.K."/>
            <person name="Holt I.E."/>
            <person name="Loftus B.J."/>
            <person name="Yang F."/>
            <person name="Smith H.O."/>
            <person name="Venter J.C."/>
            <person name="Dougherty B.A."/>
            <person name="Morrison D.A."/>
            <person name="Hollingshead S.K."/>
            <person name="Fraser C.M."/>
        </authorList>
    </citation>
    <scope>NUCLEOTIDE SEQUENCE [LARGE SCALE GENOMIC DNA]</scope>
    <source>
        <strain evidence="3">ATCC BAA-334 / TIGR4</strain>
    </source>
</reference>
<proteinExistence type="predicted"/>
<dbReference type="EnsemblBacteria" id="AAK75478">
    <property type="protein sequence ID" value="AAK75478"/>
    <property type="gene ID" value="SP_1380"/>
</dbReference>
<dbReference type="EMBL" id="AE005672">
    <property type="protein sequence ID" value="AAK75478.1"/>
    <property type="molecule type" value="Genomic_DNA"/>
</dbReference>
<keyword evidence="3" id="KW-1185">Reference proteome</keyword>
<dbReference type="eggNOG" id="ENOG502ZAPV">
    <property type="taxonomic scope" value="Bacteria"/>
</dbReference>
<feature type="transmembrane region" description="Helical" evidence="1">
    <location>
        <begin position="166"/>
        <end position="189"/>
    </location>
</feature>
<gene>
    <name evidence="2" type="ordered locus">SP_1380</name>
</gene>
<feature type="transmembrane region" description="Helical" evidence="1">
    <location>
        <begin position="127"/>
        <end position="154"/>
    </location>
</feature>
<evidence type="ECO:0000313" key="3">
    <source>
        <dbReference type="Proteomes" id="UP000000585"/>
    </source>
</evidence>
<feature type="transmembrane region" description="Helical" evidence="1">
    <location>
        <begin position="201"/>
        <end position="221"/>
    </location>
</feature>
<keyword evidence="1" id="KW-0812">Transmembrane</keyword>
<dbReference type="AlphaFoldDB" id="A0A0H2UQH3"/>
<feature type="transmembrane region" description="Helical" evidence="1">
    <location>
        <begin position="319"/>
        <end position="345"/>
    </location>
</feature>
<dbReference type="KEGG" id="spn:SP_1380"/>
<feature type="transmembrane region" description="Helical" evidence="1">
    <location>
        <begin position="414"/>
        <end position="438"/>
    </location>
</feature>
<feature type="transmembrane region" description="Helical" evidence="1">
    <location>
        <begin position="486"/>
        <end position="512"/>
    </location>
</feature>